<dbReference type="AlphaFoldDB" id="A0AA38MJ78"/>
<dbReference type="Pfam" id="PF13359">
    <property type="entry name" value="DDE_Tnp_4"/>
    <property type="match status" value="1"/>
</dbReference>
<dbReference type="InterPro" id="IPR045249">
    <property type="entry name" value="HARBI1-like"/>
</dbReference>
<dbReference type="PRINTS" id="PR02086">
    <property type="entry name" value="PUTNUCHARBI1"/>
</dbReference>
<evidence type="ECO:0000313" key="15">
    <source>
        <dbReference type="EMBL" id="KAJ3663607.1"/>
    </source>
</evidence>
<organism evidence="14 16">
    <name type="scientific">Zophobas morio</name>
    <dbReference type="NCBI Taxonomy" id="2755281"/>
    <lineage>
        <taxon>Eukaryota</taxon>
        <taxon>Metazoa</taxon>
        <taxon>Ecdysozoa</taxon>
        <taxon>Arthropoda</taxon>
        <taxon>Hexapoda</taxon>
        <taxon>Insecta</taxon>
        <taxon>Pterygota</taxon>
        <taxon>Neoptera</taxon>
        <taxon>Endopterygota</taxon>
        <taxon>Coleoptera</taxon>
        <taxon>Polyphaga</taxon>
        <taxon>Cucujiformia</taxon>
        <taxon>Tenebrionidae</taxon>
        <taxon>Zophobas</taxon>
    </lineage>
</organism>
<evidence type="ECO:0000256" key="9">
    <source>
        <dbReference type="ARBA" id="ARBA00022801"/>
    </source>
</evidence>
<evidence type="ECO:0000256" key="2">
    <source>
        <dbReference type="ARBA" id="ARBA00004123"/>
    </source>
</evidence>
<evidence type="ECO:0000256" key="11">
    <source>
        <dbReference type="ARBA" id="ARBA00030126"/>
    </source>
</evidence>
<dbReference type="Proteomes" id="UP001168821">
    <property type="component" value="Unassembled WGS sequence"/>
</dbReference>
<comment type="cofactor">
    <cofactor evidence="1">
        <name>a divalent metal cation</name>
        <dbReference type="ChEBI" id="CHEBI:60240"/>
    </cofactor>
</comment>
<evidence type="ECO:0000256" key="1">
    <source>
        <dbReference type="ARBA" id="ARBA00001968"/>
    </source>
</evidence>
<protein>
    <recommendedName>
        <fullName evidence="5">Putative nuclease HARBI1</fullName>
    </recommendedName>
    <alternativeName>
        <fullName evidence="11">Harbinger transposase-derived nuclease</fullName>
    </alternativeName>
</protein>
<dbReference type="GO" id="GO:0016787">
    <property type="term" value="F:hydrolase activity"/>
    <property type="evidence" value="ECO:0007669"/>
    <property type="project" value="UniProtKB-KW"/>
</dbReference>
<evidence type="ECO:0000256" key="6">
    <source>
        <dbReference type="ARBA" id="ARBA00022490"/>
    </source>
</evidence>
<evidence type="ECO:0000256" key="7">
    <source>
        <dbReference type="ARBA" id="ARBA00022722"/>
    </source>
</evidence>
<name>A0AA38MJ78_9CUCU</name>
<evidence type="ECO:0000256" key="10">
    <source>
        <dbReference type="ARBA" id="ARBA00023242"/>
    </source>
</evidence>
<evidence type="ECO:0000256" key="5">
    <source>
        <dbReference type="ARBA" id="ARBA00015519"/>
    </source>
</evidence>
<dbReference type="GO" id="GO:0004518">
    <property type="term" value="F:nuclease activity"/>
    <property type="evidence" value="ECO:0007669"/>
    <property type="project" value="UniProtKB-KW"/>
</dbReference>
<dbReference type="GO" id="GO:0005634">
    <property type="term" value="C:nucleus"/>
    <property type="evidence" value="ECO:0007669"/>
    <property type="project" value="UniProtKB-SubCell"/>
</dbReference>
<comment type="subcellular location">
    <subcellularLocation>
        <location evidence="3">Cytoplasm</location>
    </subcellularLocation>
    <subcellularLocation>
        <location evidence="2">Nucleus</location>
    </subcellularLocation>
</comment>
<keyword evidence="7" id="KW-0540">Nuclease</keyword>
<dbReference type="PANTHER" id="PTHR22930">
    <property type="match status" value="1"/>
</dbReference>
<dbReference type="InterPro" id="IPR027806">
    <property type="entry name" value="HARBI1_dom"/>
</dbReference>
<dbReference type="InterPro" id="IPR026103">
    <property type="entry name" value="HARBI1_animal"/>
</dbReference>
<evidence type="ECO:0000259" key="13">
    <source>
        <dbReference type="Pfam" id="PF13359"/>
    </source>
</evidence>
<evidence type="ECO:0000256" key="8">
    <source>
        <dbReference type="ARBA" id="ARBA00022723"/>
    </source>
</evidence>
<comment type="function">
    <text evidence="12">Transposase-derived protein that may have nuclease activity. Does not have transposase activity.</text>
</comment>
<reference evidence="14" key="1">
    <citation type="journal article" date="2023" name="G3 (Bethesda)">
        <title>Whole genome assemblies of Zophobas morio and Tenebrio molitor.</title>
        <authorList>
            <person name="Kaur S."/>
            <person name="Stinson S.A."/>
            <person name="diCenzo G.C."/>
        </authorList>
    </citation>
    <scope>NUCLEOTIDE SEQUENCE</scope>
    <source>
        <strain evidence="14">QUZm001</strain>
    </source>
</reference>
<proteinExistence type="inferred from homology"/>
<evidence type="ECO:0000256" key="12">
    <source>
        <dbReference type="ARBA" id="ARBA00045850"/>
    </source>
</evidence>
<keyword evidence="8" id="KW-0479">Metal-binding</keyword>
<dbReference type="GO" id="GO:0046872">
    <property type="term" value="F:metal ion binding"/>
    <property type="evidence" value="ECO:0007669"/>
    <property type="project" value="UniProtKB-KW"/>
</dbReference>
<comment type="similarity">
    <text evidence="4">Belongs to the HARBI1 family.</text>
</comment>
<sequence length="364" mass="42730">MAHLWGQLLVLEQMEREEQENGIRVFRRMVRDTQNPFAISDAEFTRHFRFHKNAALEIIRDIEPHMVNNSYVSKIPKVLRILSALNFFATGSYQRSVGANLLSCCSQPVVSRNIQEVSTIIVRYLLKDWVHFPRNDRERNELKHRFMQRHRMPNIIGIVDGTHIAIKKPNENEHIYVNRKNYHSLNCQIICDSELRILSIVARWPGSTHDAFIWRSSRVGQAMRANYENGDTESRIMGDSGYPCLPWLLIPVPHPATPQEERYNNRFKSCRSTVERCIGVLKGRFRCLLKDRVLHYTPQKAAKIIMACTILHNMAVFYRVDDPAPMWDDIDREDLPVPRYIADLDIAYRRLGQQQRREYIVTNF</sequence>
<feature type="domain" description="DDE Tnp4" evidence="13">
    <location>
        <begin position="159"/>
        <end position="313"/>
    </location>
</feature>
<keyword evidence="16" id="KW-1185">Reference proteome</keyword>
<evidence type="ECO:0000313" key="16">
    <source>
        <dbReference type="Proteomes" id="UP001168821"/>
    </source>
</evidence>
<keyword evidence="10" id="KW-0539">Nucleus</keyword>
<dbReference type="GO" id="GO:0005737">
    <property type="term" value="C:cytoplasm"/>
    <property type="evidence" value="ECO:0007669"/>
    <property type="project" value="UniProtKB-SubCell"/>
</dbReference>
<dbReference type="PANTHER" id="PTHR22930:SF85">
    <property type="entry name" value="GH03217P-RELATED"/>
    <property type="match status" value="1"/>
</dbReference>
<evidence type="ECO:0000256" key="3">
    <source>
        <dbReference type="ARBA" id="ARBA00004496"/>
    </source>
</evidence>
<keyword evidence="6" id="KW-0963">Cytoplasm</keyword>
<accession>A0AA38MJ78</accession>
<evidence type="ECO:0000313" key="14">
    <source>
        <dbReference type="EMBL" id="KAJ3658058.1"/>
    </source>
</evidence>
<gene>
    <name evidence="15" type="ORF">Zmor_007854</name>
    <name evidence="14" type="ORF">Zmor_009824</name>
</gene>
<dbReference type="EMBL" id="JALNTZ010000002">
    <property type="protein sequence ID" value="KAJ3663607.1"/>
    <property type="molecule type" value="Genomic_DNA"/>
</dbReference>
<evidence type="ECO:0000256" key="4">
    <source>
        <dbReference type="ARBA" id="ARBA00006958"/>
    </source>
</evidence>
<dbReference type="EMBL" id="JALNTZ010000003">
    <property type="protein sequence ID" value="KAJ3658058.1"/>
    <property type="molecule type" value="Genomic_DNA"/>
</dbReference>
<comment type="caution">
    <text evidence="14">The sequence shown here is derived from an EMBL/GenBank/DDBJ whole genome shotgun (WGS) entry which is preliminary data.</text>
</comment>
<keyword evidence="9" id="KW-0378">Hydrolase</keyword>